<dbReference type="EMBL" id="JAEVFJ010000029">
    <property type="protein sequence ID" value="KAH8093192.1"/>
    <property type="molecule type" value="Genomic_DNA"/>
</dbReference>
<dbReference type="Proteomes" id="UP000813824">
    <property type="component" value="Unassembled WGS sequence"/>
</dbReference>
<dbReference type="OrthoDB" id="2870746at2759"/>
<sequence length="638" mass="71633">MLAEQSNCKPRGWIHYPSSQVAGLSLANSPHSRNDRSDSPFNRYAFQAAKRVKVFRRHRNLEMLVSLVPIDVLQRIFGYVTDSNHGSMGNFFLGQICRKWRSAALNHPALWSDIVATDYCTNLHLLELLLTQSKGAELDVQLIQAPSNIPTPHSPPPDKDVVVFRPNAMHVILASCLRRIRSLRLAVSQKTLNEELLAYLKLPAPRLQTLVITELPSSDLTPSRPILADMPLLQELTVQGLSPCFALSLATSAKKTLKHLAMRSPCVPELLDSTELLEVLRILPELSTLDLGSNIVTPSQHRYPPVHIPSLWCLRLSGEVHDCTWLLDHLHLSPRITIDMALLGEQPATPLDFEALGSRLGAILHTPEQELAPLGNAACFWTQRNADNYTSAIYFMLTDSPVGVDEHLRASNTDHITSDSRVPEDTEVFFDRFRYKVPMQRGNRSIHIRMLDNSLSQSGPDPVRHLWSELRLYDVQSLTIGGIPKEEKSYGGLFTVRRLQPALMNFVCTMTSVRRLRMRGWDSFWIRQLLTAKQADYSDTDVVVPEPLFCDLHTVESVDPLPDSPPPPLAADSNDASMDCEVKSPPLGLPNLKQPDIRSKPSPQNSIAGILRYIVAVRKASRRMFYAPRMRCQPLPLL</sequence>
<keyword evidence="2" id="KW-1185">Reference proteome</keyword>
<reference evidence="1" key="1">
    <citation type="journal article" date="2021" name="New Phytol.">
        <title>Evolutionary innovations through gain and loss of genes in the ectomycorrhizal Boletales.</title>
        <authorList>
            <person name="Wu G."/>
            <person name="Miyauchi S."/>
            <person name="Morin E."/>
            <person name="Kuo A."/>
            <person name="Drula E."/>
            <person name="Varga T."/>
            <person name="Kohler A."/>
            <person name="Feng B."/>
            <person name="Cao Y."/>
            <person name="Lipzen A."/>
            <person name="Daum C."/>
            <person name="Hundley H."/>
            <person name="Pangilinan J."/>
            <person name="Johnson J."/>
            <person name="Barry K."/>
            <person name="LaButti K."/>
            <person name="Ng V."/>
            <person name="Ahrendt S."/>
            <person name="Min B."/>
            <person name="Choi I.G."/>
            <person name="Park H."/>
            <person name="Plett J.M."/>
            <person name="Magnuson J."/>
            <person name="Spatafora J.W."/>
            <person name="Nagy L.G."/>
            <person name="Henrissat B."/>
            <person name="Grigoriev I.V."/>
            <person name="Yang Z.L."/>
            <person name="Xu J."/>
            <person name="Martin F.M."/>
        </authorList>
    </citation>
    <scope>NUCLEOTIDE SEQUENCE</scope>
    <source>
        <strain evidence="1">KKN 215</strain>
    </source>
</reference>
<dbReference type="Gene3D" id="3.80.10.10">
    <property type="entry name" value="Ribonuclease Inhibitor"/>
    <property type="match status" value="1"/>
</dbReference>
<organism evidence="1 2">
    <name type="scientific">Cristinia sonorae</name>
    <dbReference type="NCBI Taxonomy" id="1940300"/>
    <lineage>
        <taxon>Eukaryota</taxon>
        <taxon>Fungi</taxon>
        <taxon>Dikarya</taxon>
        <taxon>Basidiomycota</taxon>
        <taxon>Agaricomycotina</taxon>
        <taxon>Agaricomycetes</taxon>
        <taxon>Agaricomycetidae</taxon>
        <taxon>Agaricales</taxon>
        <taxon>Pleurotineae</taxon>
        <taxon>Stephanosporaceae</taxon>
        <taxon>Cristinia</taxon>
    </lineage>
</organism>
<dbReference type="InterPro" id="IPR032675">
    <property type="entry name" value="LRR_dom_sf"/>
</dbReference>
<evidence type="ECO:0000313" key="2">
    <source>
        <dbReference type="Proteomes" id="UP000813824"/>
    </source>
</evidence>
<comment type="caution">
    <text evidence="1">The sequence shown here is derived from an EMBL/GenBank/DDBJ whole genome shotgun (WGS) entry which is preliminary data.</text>
</comment>
<accession>A0A8K0UJI9</accession>
<protein>
    <recommendedName>
        <fullName evidence="3">F-box domain-containing protein</fullName>
    </recommendedName>
</protein>
<dbReference type="SUPFAM" id="SSF52047">
    <property type="entry name" value="RNI-like"/>
    <property type="match status" value="1"/>
</dbReference>
<dbReference type="AlphaFoldDB" id="A0A8K0UJI9"/>
<proteinExistence type="predicted"/>
<evidence type="ECO:0000313" key="1">
    <source>
        <dbReference type="EMBL" id="KAH8093192.1"/>
    </source>
</evidence>
<name>A0A8K0UJI9_9AGAR</name>
<gene>
    <name evidence="1" type="ORF">BXZ70DRAFT_386051</name>
</gene>
<evidence type="ECO:0008006" key="3">
    <source>
        <dbReference type="Google" id="ProtNLM"/>
    </source>
</evidence>